<dbReference type="SUPFAM" id="SSF55874">
    <property type="entry name" value="ATPase domain of HSP90 chaperone/DNA topoisomerase II/histidine kinase"/>
    <property type="match status" value="1"/>
</dbReference>
<dbReference type="AlphaFoldDB" id="E6SQK3"/>
<dbReference type="FunFam" id="1.10.287.130:FF:000004">
    <property type="entry name" value="Ethylene receptor 1"/>
    <property type="match status" value="1"/>
</dbReference>
<dbReference type="HOGENOM" id="CLU_000445_89_2_10"/>
<protein>
    <recommendedName>
        <fullName evidence="3">histidine kinase</fullName>
        <ecNumber evidence="3">2.7.13.3</ecNumber>
    </recommendedName>
</protein>
<evidence type="ECO:0000313" key="16">
    <source>
        <dbReference type="Proteomes" id="UP000008630"/>
    </source>
</evidence>
<dbReference type="PANTHER" id="PTHR43711">
    <property type="entry name" value="TWO-COMPONENT HISTIDINE KINASE"/>
    <property type="match status" value="1"/>
</dbReference>
<dbReference type="OrthoDB" id="9796457at2"/>
<evidence type="ECO:0000256" key="9">
    <source>
        <dbReference type="ARBA" id="ARBA00022777"/>
    </source>
</evidence>
<dbReference type="EMBL" id="CP002352">
    <property type="protein sequence ID" value="ADV42977.1"/>
    <property type="molecule type" value="Genomic_DNA"/>
</dbReference>
<dbReference type="Proteomes" id="UP000008630">
    <property type="component" value="Chromosome"/>
</dbReference>
<dbReference type="KEGG" id="bhl:Bache_0963"/>
<evidence type="ECO:0000256" key="3">
    <source>
        <dbReference type="ARBA" id="ARBA00012438"/>
    </source>
</evidence>
<dbReference type="InterPro" id="IPR003594">
    <property type="entry name" value="HATPase_dom"/>
</dbReference>
<keyword evidence="6" id="KW-0808">Transferase</keyword>
<dbReference type="SMART" id="SM00387">
    <property type="entry name" value="HATPase_c"/>
    <property type="match status" value="1"/>
</dbReference>
<proteinExistence type="predicted"/>
<sequence length="375" mass="41970">MQMTNELFGAIMRNIHAYVLLIDRDFTVFYTNYYDITGTEKPDKPKRVGDLLRCSNALSAAGGCGTHELCSVCPVRQAIEQAYCARRNFVDLEAVLNVKGADGKAVECDTYVSGEYMEIEGRDCMVITVHDITRLKQVEVELRQAREKAENADRSKSVFLANMSHEIRTPLNAIVGFSELLASASSEEEKAQFLGIVQNNNEMLQQLIADILDLSKIEAGTLEFVFSDIDINQLMSDLEQQFRMRLKEQGSAVQVIRETPPEGCVMHMDRNRLAQVIANFMTNAMKFTDEGSITLGYRTNEDGFYFYVKDTGSGIPKEKLPTIFDRFVKLEQEKKGTGLGLSICQTIVSKLGGKIGVDSEVGKGSTFWFTLPRLI</sequence>
<gene>
    <name evidence="15" type="ordered locus">Bache_0963</name>
</gene>
<dbReference type="SMART" id="SM00388">
    <property type="entry name" value="HisKA"/>
    <property type="match status" value="1"/>
</dbReference>
<evidence type="ECO:0000259" key="14">
    <source>
        <dbReference type="PROSITE" id="PS50109"/>
    </source>
</evidence>
<name>E6SQK3_BACT6</name>
<evidence type="ECO:0000256" key="4">
    <source>
        <dbReference type="ARBA" id="ARBA00022475"/>
    </source>
</evidence>
<dbReference type="Pfam" id="PF00512">
    <property type="entry name" value="HisKA"/>
    <property type="match status" value="1"/>
</dbReference>
<dbReference type="InterPro" id="IPR036890">
    <property type="entry name" value="HATPase_C_sf"/>
</dbReference>
<reference key="1">
    <citation type="submission" date="2010-11" db="EMBL/GenBank/DDBJ databases">
        <title>The complete genome of Bacteroides helcogenes P 36-108.</title>
        <authorList>
            <consortium name="US DOE Joint Genome Institute (JGI-PGF)"/>
            <person name="Lucas S."/>
            <person name="Copeland A."/>
            <person name="Lapidus A."/>
            <person name="Bruce D."/>
            <person name="Goodwin L."/>
            <person name="Pitluck S."/>
            <person name="Kyrpides N."/>
            <person name="Mavromatis K."/>
            <person name="Ivanova N."/>
            <person name="Zeytun A."/>
            <person name="Brettin T."/>
            <person name="Detter J.C."/>
            <person name="Tapia R."/>
            <person name="Han C."/>
            <person name="Land M."/>
            <person name="Hauser L."/>
            <person name="Markowitz V."/>
            <person name="Cheng J.-F."/>
            <person name="Hugenholtz P."/>
            <person name="Woyke T."/>
            <person name="Wu D."/>
            <person name="Gronow S."/>
            <person name="Wellnitz S."/>
            <person name="Brambilla E."/>
            <person name="Klenk H.-P."/>
            <person name="Eisen J.A."/>
        </authorList>
    </citation>
    <scope>NUCLEOTIDE SEQUENCE</scope>
    <source>
        <strain>P 36-108</strain>
    </source>
</reference>
<dbReference type="STRING" id="693979.Bache_0963"/>
<keyword evidence="4" id="KW-1003">Cell membrane</keyword>
<evidence type="ECO:0000256" key="12">
    <source>
        <dbReference type="ARBA" id="ARBA00023012"/>
    </source>
</evidence>
<comment type="catalytic activity">
    <reaction evidence="1">
        <text>ATP + protein L-histidine = ADP + protein N-phospho-L-histidine.</text>
        <dbReference type="EC" id="2.7.13.3"/>
    </reaction>
</comment>
<evidence type="ECO:0000256" key="13">
    <source>
        <dbReference type="ARBA" id="ARBA00023136"/>
    </source>
</evidence>
<dbReference type="PATRIC" id="fig|693979.3.peg.1028"/>
<dbReference type="GO" id="GO:0005886">
    <property type="term" value="C:plasma membrane"/>
    <property type="evidence" value="ECO:0007669"/>
    <property type="project" value="UniProtKB-SubCell"/>
</dbReference>
<dbReference type="eggNOG" id="COG5002">
    <property type="taxonomic scope" value="Bacteria"/>
</dbReference>
<dbReference type="PANTHER" id="PTHR43711:SF31">
    <property type="entry name" value="HISTIDINE KINASE"/>
    <property type="match status" value="1"/>
</dbReference>
<dbReference type="InterPro" id="IPR036097">
    <property type="entry name" value="HisK_dim/P_sf"/>
</dbReference>
<dbReference type="PRINTS" id="PR00344">
    <property type="entry name" value="BCTRLSENSOR"/>
</dbReference>
<evidence type="ECO:0000313" key="15">
    <source>
        <dbReference type="EMBL" id="ADV42977.1"/>
    </source>
</evidence>
<evidence type="ECO:0000256" key="10">
    <source>
        <dbReference type="ARBA" id="ARBA00022840"/>
    </source>
</evidence>
<keyword evidence="11" id="KW-1133">Transmembrane helix</keyword>
<evidence type="ECO:0000256" key="2">
    <source>
        <dbReference type="ARBA" id="ARBA00004236"/>
    </source>
</evidence>
<evidence type="ECO:0000256" key="7">
    <source>
        <dbReference type="ARBA" id="ARBA00022692"/>
    </source>
</evidence>
<dbReference type="InterPro" id="IPR005467">
    <property type="entry name" value="His_kinase_dom"/>
</dbReference>
<keyword evidence="7" id="KW-0812">Transmembrane</keyword>
<accession>E6SQK3</accession>
<comment type="subcellular location">
    <subcellularLocation>
        <location evidence="2">Cell membrane</location>
    </subcellularLocation>
</comment>
<dbReference type="Gene3D" id="1.10.287.130">
    <property type="match status" value="1"/>
</dbReference>
<dbReference type="Gene3D" id="3.30.565.10">
    <property type="entry name" value="Histidine kinase-like ATPase, C-terminal domain"/>
    <property type="match status" value="1"/>
</dbReference>
<dbReference type="Pfam" id="PF02518">
    <property type="entry name" value="HATPase_c"/>
    <property type="match status" value="1"/>
</dbReference>
<keyword evidence="12" id="KW-0902">Two-component regulatory system</keyword>
<evidence type="ECO:0000256" key="5">
    <source>
        <dbReference type="ARBA" id="ARBA00022553"/>
    </source>
</evidence>
<dbReference type="InterPro" id="IPR050736">
    <property type="entry name" value="Sensor_HK_Regulatory"/>
</dbReference>
<dbReference type="GO" id="GO:0000155">
    <property type="term" value="F:phosphorelay sensor kinase activity"/>
    <property type="evidence" value="ECO:0007669"/>
    <property type="project" value="InterPro"/>
</dbReference>
<reference evidence="15 16" key="2">
    <citation type="journal article" date="2011" name="Stand. Genomic Sci.">
        <title>Complete genome sequence of Bacteroides helcogenes type strain (P 36-108).</title>
        <authorList>
            <person name="Pati A."/>
            <person name="Gronow S."/>
            <person name="Zeytun A."/>
            <person name="Lapidus A."/>
            <person name="Nolan M."/>
            <person name="Hammon N."/>
            <person name="Deshpande S."/>
            <person name="Cheng J.F."/>
            <person name="Tapia R."/>
            <person name="Han C."/>
            <person name="Goodwin L."/>
            <person name="Pitluck S."/>
            <person name="Liolios K."/>
            <person name="Pagani I."/>
            <person name="Ivanova N."/>
            <person name="Mavromatis K."/>
            <person name="Chen A."/>
            <person name="Palaniappan K."/>
            <person name="Land M."/>
            <person name="Hauser L."/>
            <person name="Chang Y.J."/>
            <person name="Jeffries C.D."/>
            <person name="Detter J.C."/>
            <person name="Brambilla E."/>
            <person name="Rohde M."/>
            <person name="Goker M."/>
            <person name="Woyke T."/>
            <person name="Bristow J."/>
            <person name="Eisen J.A."/>
            <person name="Markowitz V."/>
            <person name="Hugenholtz P."/>
            <person name="Kyrpides N.C."/>
            <person name="Klenk H.P."/>
            <person name="Lucas S."/>
        </authorList>
    </citation>
    <scope>NUCLEOTIDE SEQUENCE [LARGE SCALE GENOMIC DNA]</scope>
    <source>
        <strain evidence="16">ATCC 35417 / DSM 20613 / JCM 6297 / CCUG 15421 / P 36-108</strain>
    </source>
</reference>
<dbReference type="PROSITE" id="PS50109">
    <property type="entry name" value="HIS_KIN"/>
    <property type="match status" value="1"/>
</dbReference>
<dbReference type="SUPFAM" id="SSF47384">
    <property type="entry name" value="Homodimeric domain of signal transducing histidine kinase"/>
    <property type="match status" value="1"/>
</dbReference>
<evidence type="ECO:0000256" key="11">
    <source>
        <dbReference type="ARBA" id="ARBA00022989"/>
    </source>
</evidence>
<dbReference type="InterPro" id="IPR004358">
    <property type="entry name" value="Sig_transdc_His_kin-like_C"/>
</dbReference>
<keyword evidence="5" id="KW-0597">Phosphoprotein</keyword>
<keyword evidence="13" id="KW-0472">Membrane</keyword>
<dbReference type="FunFam" id="3.30.565.10:FF:000023">
    <property type="entry name" value="PAS domain-containing sensor histidine kinase"/>
    <property type="match status" value="1"/>
</dbReference>
<organism evidence="15 16">
    <name type="scientific">Bacteroides helcogenes (strain ATCC 35417 / DSM 20613 / JCM 6297 / CCUG 15421 / P 36-108)</name>
    <dbReference type="NCBI Taxonomy" id="693979"/>
    <lineage>
        <taxon>Bacteria</taxon>
        <taxon>Pseudomonadati</taxon>
        <taxon>Bacteroidota</taxon>
        <taxon>Bacteroidia</taxon>
        <taxon>Bacteroidales</taxon>
        <taxon>Bacteroidaceae</taxon>
        <taxon>Bacteroides</taxon>
    </lineage>
</organism>
<keyword evidence="10" id="KW-0067">ATP-binding</keyword>
<evidence type="ECO:0000256" key="8">
    <source>
        <dbReference type="ARBA" id="ARBA00022741"/>
    </source>
</evidence>
<dbReference type="CDD" id="cd00082">
    <property type="entry name" value="HisKA"/>
    <property type="match status" value="1"/>
</dbReference>
<keyword evidence="8" id="KW-0547">Nucleotide-binding</keyword>
<keyword evidence="16" id="KW-1185">Reference proteome</keyword>
<evidence type="ECO:0000256" key="6">
    <source>
        <dbReference type="ARBA" id="ARBA00022679"/>
    </source>
</evidence>
<evidence type="ECO:0000256" key="1">
    <source>
        <dbReference type="ARBA" id="ARBA00000085"/>
    </source>
</evidence>
<dbReference type="InterPro" id="IPR003661">
    <property type="entry name" value="HisK_dim/P_dom"/>
</dbReference>
<dbReference type="GO" id="GO:0005524">
    <property type="term" value="F:ATP binding"/>
    <property type="evidence" value="ECO:0007669"/>
    <property type="project" value="UniProtKB-KW"/>
</dbReference>
<dbReference type="EC" id="2.7.13.3" evidence="3"/>
<feature type="domain" description="Histidine kinase" evidence="14">
    <location>
        <begin position="162"/>
        <end position="375"/>
    </location>
</feature>
<keyword evidence="9 15" id="KW-0418">Kinase</keyword>
<dbReference type="RefSeq" id="WP_013546590.1">
    <property type="nucleotide sequence ID" value="NC_014933.1"/>
</dbReference>